<dbReference type="InterPro" id="IPR036815">
    <property type="entry name" value="14-3-3_dom_sf"/>
</dbReference>
<dbReference type="SUPFAM" id="SSF48445">
    <property type="entry name" value="14-3-3 protein"/>
    <property type="match status" value="1"/>
</dbReference>
<dbReference type="InterPro" id="IPR023410">
    <property type="entry name" value="14-3-3_domain"/>
</dbReference>
<evidence type="ECO:0000256" key="1">
    <source>
        <dbReference type="ARBA" id="ARBA00006141"/>
    </source>
</evidence>
<dbReference type="EMBL" id="JACAZE010000010">
    <property type="protein sequence ID" value="KAF7305588.1"/>
    <property type="molecule type" value="Genomic_DNA"/>
</dbReference>
<proteinExistence type="inferred from homology"/>
<evidence type="ECO:0000259" key="3">
    <source>
        <dbReference type="PROSITE" id="PS50048"/>
    </source>
</evidence>
<dbReference type="InterPro" id="IPR036864">
    <property type="entry name" value="Zn2-C6_fun-type_DNA-bd_sf"/>
</dbReference>
<dbReference type="SUPFAM" id="SSF57701">
    <property type="entry name" value="Zn2/Cys6 DNA-binding domain"/>
    <property type="match status" value="1"/>
</dbReference>
<dbReference type="Gene3D" id="4.10.240.10">
    <property type="entry name" value="Zn(2)-C6 fungal-type DNA-binding domain"/>
    <property type="match status" value="1"/>
</dbReference>
<dbReference type="Pfam" id="PF00172">
    <property type="entry name" value="Zn_clus"/>
    <property type="match status" value="1"/>
</dbReference>
<dbReference type="GO" id="GO:0008270">
    <property type="term" value="F:zinc ion binding"/>
    <property type="evidence" value="ECO:0007669"/>
    <property type="project" value="InterPro"/>
</dbReference>
<keyword evidence="5" id="KW-1185">Reference proteome</keyword>
<dbReference type="OrthoDB" id="3053369at2759"/>
<dbReference type="SMART" id="SM00101">
    <property type="entry name" value="14_3_3"/>
    <property type="match status" value="1"/>
</dbReference>
<dbReference type="Proteomes" id="UP000613580">
    <property type="component" value="Unassembled WGS sequence"/>
</dbReference>
<comment type="similarity">
    <text evidence="1">Belongs to the 14-3-3 family.</text>
</comment>
<gene>
    <name evidence="4" type="ORF">HMN09_00812000</name>
</gene>
<dbReference type="InterPro" id="IPR000308">
    <property type="entry name" value="14-3-3"/>
</dbReference>
<feature type="domain" description="Zn(2)-C6 fungal-type" evidence="3">
    <location>
        <begin position="15"/>
        <end position="49"/>
    </location>
</feature>
<dbReference type="PRINTS" id="PR00305">
    <property type="entry name" value="1433ZETA"/>
</dbReference>
<dbReference type="PANTHER" id="PTHR18860">
    <property type="entry name" value="14-3-3 PROTEIN"/>
    <property type="match status" value="1"/>
</dbReference>
<reference evidence="4" key="1">
    <citation type="submission" date="2020-05" db="EMBL/GenBank/DDBJ databases">
        <title>Mycena genomes resolve the evolution of fungal bioluminescence.</title>
        <authorList>
            <person name="Tsai I.J."/>
        </authorList>
    </citation>
    <scope>NUCLEOTIDE SEQUENCE</scope>
    <source>
        <strain evidence="4">110903Hualien_Pintung</strain>
    </source>
</reference>
<evidence type="ECO:0000313" key="4">
    <source>
        <dbReference type="EMBL" id="KAF7305588.1"/>
    </source>
</evidence>
<dbReference type="PROSITE" id="PS50048">
    <property type="entry name" value="ZN2_CY6_FUNGAL_2"/>
    <property type="match status" value="1"/>
</dbReference>
<organism evidence="4 5">
    <name type="scientific">Mycena chlorophos</name>
    <name type="common">Agaric fungus</name>
    <name type="synonym">Agaricus chlorophos</name>
    <dbReference type="NCBI Taxonomy" id="658473"/>
    <lineage>
        <taxon>Eukaryota</taxon>
        <taxon>Fungi</taxon>
        <taxon>Dikarya</taxon>
        <taxon>Basidiomycota</taxon>
        <taxon>Agaricomycotina</taxon>
        <taxon>Agaricomycetes</taxon>
        <taxon>Agaricomycetidae</taxon>
        <taxon>Agaricales</taxon>
        <taxon>Marasmiineae</taxon>
        <taxon>Mycenaceae</taxon>
        <taxon>Mycena</taxon>
    </lineage>
</organism>
<dbReference type="AlphaFoldDB" id="A0A8H6SUN5"/>
<dbReference type="InterPro" id="IPR001138">
    <property type="entry name" value="Zn2Cys6_DnaBD"/>
</dbReference>
<dbReference type="Pfam" id="PF00244">
    <property type="entry name" value="14-3-3"/>
    <property type="match status" value="1"/>
</dbReference>
<dbReference type="CDD" id="cd00067">
    <property type="entry name" value="GAL4"/>
    <property type="match status" value="1"/>
</dbReference>
<evidence type="ECO:0000313" key="5">
    <source>
        <dbReference type="Proteomes" id="UP000613580"/>
    </source>
</evidence>
<name>A0A8H6SUN5_MYCCL</name>
<dbReference type="GO" id="GO:0000981">
    <property type="term" value="F:DNA-binding transcription factor activity, RNA polymerase II-specific"/>
    <property type="evidence" value="ECO:0007669"/>
    <property type="project" value="InterPro"/>
</dbReference>
<evidence type="ECO:0000256" key="2">
    <source>
        <dbReference type="SAM" id="MobiDB-lite"/>
    </source>
</evidence>
<feature type="region of interest" description="Disordered" evidence="2">
    <location>
        <begin position="71"/>
        <end position="101"/>
    </location>
</feature>
<comment type="caution">
    <text evidence="4">The sequence shown here is derived from an EMBL/GenBank/DDBJ whole genome shotgun (WGS) entry which is preliminary data.</text>
</comment>
<protein>
    <submittedName>
        <fullName evidence="4">Zn(2)-C6 fungal-type domain-containing protein</fullName>
    </submittedName>
</protein>
<sequence length="365" mass="39519">MSNAYGYSRPTAKLVCLSCRQSNIRCEPSPHAPSVACSRCARKGLMCQYVPADAPAPQPTTPTYHRSVPAAPAELPYTGPPPTNLRPRYSGGAYPDLSLASHGQPAAPQGYAGYASTGYTPNGGAAYPAGSVNYNAGPSATRTWSSTSTASPKAASSSIEDRNLFSVAYKNIVGSRRASWRVLSSIEAKERTKGRAAKADVVRDYKEKVERELVEVCDEVIALIENHLVPAVESDEAKVFFHKMLGDYHRYVAELAPPSSPSRSSRATSALTSYTTSMSLAKAELLPTHPAPRPRLNFSVFKYDILDSPKAAVELAREAFDDAIVDGDTLSEECWKDTAIILQLLRDNLVLWTAEMKLDDEEAAQ</sequence>
<dbReference type="Gene3D" id="1.20.190.20">
    <property type="entry name" value="14-3-3 domain"/>
    <property type="match status" value="1"/>
</dbReference>
<accession>A0A8H6SUN5</accession>
<dbReference type="CDD" id="cd08774">
    <property type="entry name" value="14-3-3"/>
    <property type="match status" value="1"/>
</dbReference>